<sequence length="589" mass="67417">MFFTEVFQLLDPVLLASTSDGSRGVHITRGMQTRLNLMGTVDDWGVRKLYPRLLDRLLTLAEAVRAGGYKLNNDEIHCLLRCAGAAGEPGTASQIWQSMVTSQTTESRNAITYTEFIRARFLTDDLYSGWNKQHRVVIPRNLHRSRLLLSRRRVVRLDRLRYSLTINKGLGGTNKSTDHVEDQMRAMRKAGPIQRLFVEVKGKGLPITNRLACAFIVALGRSGSLRFIEREILFKMYGLDIPQLVISGAEGHPKSKPQPLQDPVKMTPVDARRLMDAVVEAFGSNGEITIALELVERISRLHKTEIHRATWTDLLEWTHVMESRPVSTMWAEAGLQSKIPTSHAVDFIYSKMRSQDPPIEMGFREYGIMVRAHLGKGHRHKALSFIREAVGTYREIRRDYEQNGFDYIQSLRDGALSNHTIRRYETSRVLLQTSWYSLQSWCNAYLDKFRPLSRMDNREAYSHIPAFIIEFREFSPNPARYRTPTGFVALTDPASERAETVLVGHRTLGVAYRGVDKDGPSIQPVVRRKVLVPSRHSLEGQWSSKLQAGRLLRNTRTSFRVTGAFANMQRWRDRRRRLPAGVDREEFDK</sequence>
<proteinExistence type="predicted"/>
<keyword evidence="5" id="KW-1185">Reference proteome</keyword>
<name>A0A136IVH4_9PEZI</name>
<dbReference type="Proteomes" id="UP000070501">
    <property type="component" value="Unassembled WGS sequence"/>
</dbReference>
<dbReference type="EMBL" id="KQ964257">
    <property type="protein sequence ID" value="KXJ88927.1"/>
    <property type="molecule type" value="Genomic_DNA"/>
</dbReference>
<dbReference type="OrthoDB" id="185373at2759"/>
<gene>
    <name evidence="4" type="ORF">Micbo1qcDRAFT_166366</name>
</gene>
<evidence type="ECO:0008006" key="6">
    <source>
        <dbReference type="Google" id="ProtNLM"/>
    </source>
</evidence>
<evidence type="ECO:0000313" key="5">
    <source>
        <dbReference type="Proteomes" id="UP000070501"/>
    </source>
</evidence>
<dbReference type="GO" id="GO:0005739">
    <property type="term" value="C:mitochondrion"/>
    <property type="evidence" value="ECO:0007669"/>
    <property type="project" value="UniProtKB-SubCell"/>
</dbReference>
<evidence type="ECO:0000256" key="2">
    <source>
        <dbReference type="ARBA" id="ARBA00022946"/>
    </source>
</evidence>
<protein>
    <recommendedName>
        <fullName evidence="6">Mitochondrial ATPase expression-domain-containing protein</fullName>
    </recommendedName>
</protein>
<keyword evidence="3" id="KW-0496">Mitochondrion</keyword>
<keyword evidence="2" id="KW-0809">Transit peptide</keyword>
<reference evidence="5" key="1">
    <citation type="submission" date="2016-02" db="EMBL/GenBank/DDBJ databases">
        <title>Draft genome sequence of Microdochium bolleyi, a fungal endophyte of beachgrass.</title>
        <authorList>
            <consortium name="DOE Joint Genome Institute"/>
            <person name="David A.S."/>
            <person name="May G."/>
            <person name="Haridas S."/>
            <person name="Lim J."/>
            <person name="Wang M."/>
            <person name="Labutti K."/>
            <person name="Lipzen A."/>
            <person name="Barry K."/>
            <person name="Grigoriev I.V."/>
        </authorList>
    </citation>
    <scope>NUCLEOTIDE SEQUENCE [LARGE SCALE GENOMIC DNA]</scope>
    <source>
        <strain evidence="5">J235TASD1</strain>
    </source>
</reference>
<dbReference type="AlphaFoldDB" id="A0A136IVH4"/>
<evidence type="ECO:0000256" key="3">
    <source>
        <dbReference type="ARBA" id="ARBA00023128"/>
    </source>
</evidence>
<organism evidence="4 5">
    <name type="scientific">Microdochium bolleyi</name>
    <dbReference type="NCBI Taxonomy" id="196109"/>
    <lineage>
        <taxon>Eukaryota</taxon>
        <taxon>Fungi</taxon>
        <taxon>Dikarya</taxon>
        <taxon>Ascomycota</taxon>
        <taxon>Pezizomycotina</taxon>
        <taxon>Sordariomycetes</taxon>
        <taxon>Xylariomycetidae</taxon>
        <taxon>Xylariales</taxon>
        <taxon>Microdochiaceae</taxon>
        <taxon>Microdochium</taxon>
    </lineage>
</organism>
<evidence type="ECO:0000313" key="4">
    <source>
        <dbReference type="EMBL" id="KXJ88927.1"/>
    </source>
</evidence>
<accession>A0A136IVH4</accession>
<dbReference type="InterPro" id="IPR024319">
    <property type="entry name" value="ATPase_expression_mit"/>
</dbReference>
<dbReference type="Pfam" id="PF12921">
    <property type="entry name" value="ATP13"/>
    <property type="match status" value="1"/>
</dbReference>
<evidence type="ECO:0000256" key="1">
    <source>
        <dbReference type="ARBA" id="ARBA00004173"/>
    </source>
</evidence>
<dbReference type="InParanoid" id="A0A136IVH4"/>
<comment type="subcellular location">
    <subcellularLocation>
        <location evidence="1">Mitochondrion</location>
    </subcellularLocation>
</comment>
<dbReference type="STRING" id="196109.A0A136IVH4"/>